<dbReference type="AlphaFoldDB" id="F0W354"/>
<comment type="similarity">
    <text evidence="2">Belongs to the PAF1 family.</text>
</comment>
<feature type="region of interest" description="Disordered" evidence="4">
    <location>
        <begin position="1"/>
        <end position="77"/>
    </location>
</feature>
<dbReference type="PANTHER" id="PTHR23188:SF12">
    <property type="entry name" value="RNA POLYMERASE II-ASSOCIATED FACTOR 1 HOMOLOG"/>
    <property type="match status" value="1"/>
</dbReference>
<dbReference type="GO" id="GO:0006368">
    <property type="term" value="P:transcription elongation by RNA polymerase II"/>
    <property type="evidence" value="ECO:0007669"/>
    <property type="project" value="InterPro"/>
</dbReference>
<dbReference type="HOGENOM" id="CLU_039359_0_0_1"/>
<keyword evidence="3" id="KW-0539">Nucleus</keyword>
<dbReference type="Pfam" id="PF03985">
    <property type="entry name" value="Paf1"/>
    <property type="match status" value="1"/>
</dbReference>
<dbReference type="PANTHER" id="PTHR23188">
    <property type="entry name" value="RNA POLYMERASE II-ASSOCIATED FACTOR 1 HOMOLOG"/>
    <property type="match status" value="1"/>
</dbReference>
<dbReference type="EMBL" id="FR824057">
    <property type="protein sequence ID" value="CCA15494.1"/>
    <property type="molecule type" value="Genomic_DNA"/>
</dbReference>
<reference evidence="5" key="1">
    <citation type="journal article" date="2011" name="PLoS Biol.">
        <title>Gene gain and loss during evolution of obligate parasitism in the white rust pathogen of Arabidopsis thaliana.</title>
        <authorList>
            <person name="Kemen E."/>
            <person name="Gardiner A."/>
            <person name="Schultz-Larsen T."/>
            <person name="Kemen A.C."/>
            <person name="Balmuth A.L."/>
            <person name="Robert-Seilaniantz A."/>
            <person name="Bailey K."/>
            <person name="Holub E."/>
            <person name="Studholme D.J."/>
            <person name="Maclean D."/>
            <person name="Jones J.D."/>
        </authorList>
    </citation>
    <scope>NUCLEOTIDE SEQUENCE</scope>
</reference>
<feature type="compositionally biased region" description="Basic and acidic residues" evidence="4">
    <location>
        <begin position="28"/>
        <end position="42"/>
    </location>
</feature>
<dbReference type="GO" id="GO:0016593">
    <property type="term" value="C:Cdc73/Paf1 complex"/>
    <property type="evidence" value="ECO:0007669"/>
    <property type="project" value="InterPro"/>
</dbReference>
<dbReference type="InterPro" id="IPR007133">
    <property type="entry name" value="RNA_pol_II-assoc_Paf1"/>
</dbReference>
<evidence type="ECO:0000256" key="4">
    <source>
        <dbReference type="SAM" id="MobiDB-lite"/>
    </source>
</evidence>
<feature type="compositionally biased region" description="Acidic residues" evidence="4">
    <location>
        <begin position="508"/>
        <end position="525"/>
    </location>
</feature>
<dbReference type="GO" id="GO:0003682">
    <property type="term" value="F:chromatin binding"/>
    <property type="evidence" value="ECO:0007669"/>
    <property type="project" value="TreeGrafter"/>
</dbReference>
<evidence type="ECO:0000313" key="5">
    <source>
        <dbReference type="EMBL" id="CCA15494.1"/>
    </source>
</evidence>
<protein>
    <submittedName>
        <fullName evidence="5">RNA polymerase IIassociated factor 1 putative</fullName>
    </submittedName>
</protein>
<evidence type="ECO:0000256" key="1">
    <source>
        <dbReference type="ARBA" id="ARBA00004123"/>
    </source>
</evidence>
<accession>F0W354</accession>
<proteinExistence type="inferred from homology"/>
<evidence type="ECO:0000256" key="2">
    <source>
        <dbReference type="ARBA" id="ARBA00007560"/>
    </source>
</evidence>
<sequence>MSDMSTTPMEAPGKIKSDPTDGSSTVNKESKARTSSREEPHDRRRKESNKVHGKSHSSHSARHPSTKNLSAEEQAKYELERKKVAKYKEDKLKARRDHTRMILESHAQSKRRSLLGKQSEFLANLEFRNKLPDIPFDTKFLQYPHESDRLIKWKPNTLEQDYVFEIHEEPNLGLSIDLIDPAKYEVPTVTEPLEAGDEAVLMMKETQSKDTKSKARPVVSWLRRTEYMGNDLYEPVHKFKSEVEFQSELREGTENALAEEVQVTLKQRAEDSFKDVNDPEVLVHPFKKNLKPAKIWDVYPDQSLYPNKYAHLSYDVLPSMDDKGKSIPQRESRALLCGVSRKSEGSDHIQGSILLPVSAQAENPDAEVGEKYGYFREYLLSVQQLDNKGKEDSQNRLFMLDPESQEFTYCELLHRIQLKKTKFTGEDQRRRGAIVHRREYSTAEDDRRNTVLSNIGGIYDGTLEAEEIDEDNSPKRRKVDQNETMTPTYHDEEASSRTQEVQITTIESENDSPDISDGSSEAEDE</sequence>
<name>F0W354_9STRA</name>
<evidence type="ECO:0000256" key="3">
    <source>
        <dbReference type="ARBA" id="ARBA00023242"/>
    </source>
</evidence>
<dbReference type="GO" id="GO:0000993">
    <property type="term" value="F:RNA polymerase II complex binding"/>
    <property type="evidence" value="ECO:0007669"/>
    <property type="project" value="TreeGrafter"/>
</dbReference>
<feature type="compositionally biased region" description="Basic residues" evidence="4">
    <location>
        <begin position="43"/>
        <end position="65"/>
    </location>
</feature>
<feature type="compositionally biased region" description="Polar residues" evidence="4">
    <location>
        <begin position="496"/>
        <end position="507"/>
    </location>
</feature>
<gene>
    <name evidence="5" type="primary">AlNc14C12G1432</name>
    <name evidence="5" type="ORF">ALNC14_016370</name>
</gene>
<reference evidence="5" key="2">
    <citation type="submission" date="2011-02" db="EMBL/GenBank/DDBJ databases">
        <authorList>
            <person name="MacLean D."/>
        </authorList>
    </citation>
    <scope>NUCLEOTIDE SEQUENCE</scope>
</reference>
<comment type="subcellular location">
    <subcellularLocation>
        <location evidence="1">Nucleus</location>
    </subcellularLocation>
</comment>
<organism evidence="5">
    <name type="scientific">Albugo laibachii Nc14</name>
    <dbReference type="NCBI Taxonomy" id="890382"/>
    <lineage>
        <taxon>Eukaryota</taxon>
        <taxon>Sar</taxon>
        <taxon>Stramenopiles</taxon>
        <taxon>Oomycota</taxon>
        <taxon>Peronosporomycetes</taxon>
        <taxon>Albuginales</taxon>
        <taxon>Albuginaceae</taxon>
        <taxon>Albugo</taxon>
    </lineage>
</organism>
<feature type="region of interest" description="Disordered" evidence="4">
    <location>
        <begin position="469"/>
        <end position="525"/>
    </location>
</feature>